<protein>
    <submittedName>
        <fullName evidence="6">RNA exonuclease 4-like protein</fullName>
    </submittedName>
</protein>
<comment type="function">
    <text evidence="4">Exoribonuclease involved in ribosome biosynthesis. Involved in the processing of ITS1, the internal transcribed spacer localized between the 18S and 5.8S rRNAs.</text>
</comment>
<evidence type="ECO:0000256" key="1">
    <source>
        <dbReference type="ARBA" id="ARBA00022552"/>
    </source>
</evidence>
<dbReference type="GO" id="GO:0005634">
    <property type="term" value="C:nucleus"/>
    <property type="evidence" value="ECO:0007669"/>
    <property type="project" value="TreeGrafter"/>
</dbReference>
<evidence type="ECO:0000313" key="7">
    <source>
        <dbReference type="Proteomes" id="UP000288716"/>
    </source>
</evidence>
<name>A0A443SKY7_9ACAR</name>
<dbReference type="AlphaFoldDB" id="A0A443SKY7"/>
<reference evidence="6 7" key="1">
    <citation type="journal article" date="2018" name="Gigascience">
        <title>Genomes of trombidid mites reveal novel predicted allergens and laterally-transferred genes associated with secondary metabolism.</title>
        <authorList>
            <person name="Dong X."/>
            <person name="Chaisiri K."/>
            <person name="Xia D."/>
            <person name="Armstrong S.D."/>
            <person name="Fang Y."/>
            <person name="Donnelly M.J."/>
            <person name="Kadowaki T."/>
            <person name="McGarry J.W."/>
            <person name="Darby A.C."/>
            <person name="Makepeace B.L."/>
        </authorList>
    </citation>
    <scope>NUCLEOTIDE SEQUENCE [LARGE SCALE GENOMIC DNA]</scope>
    <source>
        <strain evidence="6">UoL-UT</strain>
    </source>
</reference>
<dbReference type="SUPFAM" id="SSF53098">
    <property type="entry name" value="Ribonuclease H-like"/>
    <property type="match status" value="1"/>
</dbReference>
<sequence length="299" mass="34487">MNMNDKVESLKNCLNEFSNYETLVFFTSYVPSLNLNVLRNIKKIFLREIVRKSIDNLITCDTNDTDHSLRYFCAREVPIGKYIGLDIECVVAFKAYRDKCIYNEWLIEALNLNLDDKEKESFIAMKKKQAKMKFEMVPGSVSLVDEKGKLLFFSYIYCDSILVHDYVTDISGLNKTLLDDAPCLTEIQDTIKRLTVGKVIVGAAIQNDLKALKLDHPFIEDIQSFYSATNENGNKQPISLKRLWLKYFPNHSQLQSGIHSCTQDARMSLLFYKKAIGENFEDVLTEIEQQHCIVEDNDK</sequence>
<keyword evidence="3" id="KW-0378">Hydrolase</keyword>
<dbReference type="Proteomes" id="UP000288716">
    <property type="component" value="Unassembled WGS sequence"/>
</dbReference>
<organism evidence="6 7">
    <name type="scientific">Leptotrombidium deliense</name>
    <dbReference type="NCBI Taxonomy" id="299467"/>
    <lineage>
        <taxon>Eukaryota</taxon>
        <taxon>Metazoa</taxon>
        <taxon>Ecdysozoa</taxon>
        <taxon>Arthropoda</taxon>
        <taxon>Chelicerata</taxon>
        <taxon>Arachnida</taxon>
        <taxon>Acari</taxon>
        <taxon>Acariformes</taxon>
        <taxon>Trombidiformes</taxon>
        <taxon>Prostigmata</taxon>
        <taxon>Anystina</taxon>
        <taxon>Parasitengona</taxon>
        <taxon>Trombiculoidea</taxon>
        <taxon>Trombiculidae</taxon>
        <taxon>Leptotrombidium</taxon>
    </lineage>
</organism>
<dbReference type="InterPro" id="IPR036397">
    <property type="entry name" value="RNaseH_sf"/>
</dbReference>
<feature type="domain" description="Exonuclease" evidence="5">
    <location>
        <begin position="128"/>
        <end position="281"/>
    </location>
</feature>
<proteinExistence type="predicted"/>
<accession>A0A443SKY7</accession>
<keyword evidence="7" id="KW-1185">Reference proteome</keyword>
<evidence type="ECO:0000256" key="3">
    <source>
        <dbReference type="ARBA" id="ARBA00022801"/>
    </source>
</evidence>
<dbReference type="PANTHER" id="PTHR12801">
    <property type="entry name" value="RNA EXONUCLEASE REXO1 / RECO3 FAMILY MEMBER-RELATED"/>
    <property type="match status" value="1"/>
</dbReference>
<dbReference type="GO" id="GO:0006364">
    <property type="term" value="P:rRNA processing"/>
    <property type="evidence" value="ECO:0007669"/>
    <property type="project" value="UniProtKB-KW"/>
</dbReference>
<comment type="caution">
    <text evidence="6">The sequence shown here is derived from an EMBL/GenBank/DDBJ whole genome shotgun (WGS) entry which is preliminary data.</text>
</comment>
<evidence type="ECO:0000313" key="6">
    <source>
        <dbReference type="EMBL" id="RWS28208.1"/>
    </source>
</evidence>
<keyword evidence="6" id="KW-0269">Exonuclease</keyword>
<dbReference type="Gene3D" id="3.30.420.10">
    <property type="entry name" value="Ribonuclease H-like superfamily/Ribonuclease H"/>
    <property type="match status" value="1"/>
</dbReference>
<dbReference type="InterPro" id="IPR012337">
    <property type="entry name" value="RNaseH-like_sf"/>
</dbReference>
<dbReference type="SMART" id="SM00479">
    <property type="entry name" value="EXOIII"/>
    <property type="match status" value="1"/>
</dbReference>
<keyword evidence="2" id="KW-0540">Nuclease</keyword>
<evidence type="ECO:0000256" key="4">
    <source>
        <dbReference type="ARBA" id="ARBA00025599"/>
    </source>
</evidence>
<dbReference type="GO" id="GO:0004527">
    <property type="term" value="F:exonuclease activity"/>
    <property type="evidence" value="ECO:0007669"/>
    <property type="project" value="UniProtKB-KW"/>
</dbReference>
<evidence type="ECO:0000259" key="5">
    <source>
        <dbReference type="SMART" id="SM00479"/>
    </source>
</evidence>
<dbReference type="STRING" id="299467.A0A443SKY7"/>
<dbReference type="VEuPathDB" id="VectorBase:LDEU003832"/>
<gene>
    <name evidence="6" type="ORF">B4U80_12809</name>
</gene>
<dbReference type="PANTHER" id="PTHR12801:SF45">
    <property type="entry name" value="RNA EXONUCLEASE 4"/>
    <property type="match status" value="1"/>
</dbReference>
<keyword evidence="1" id="KW-0698">rRNA processing</keyword>
<dbReference type="InterPro" id="IPR047021">
    <property type="entry name" value="REXO1/3/4-like"/>
</dbReference>
<evidence type="ECO:0000256" key="2">
    <source>
        <dbReference type="ARBA" id="ARBA00022722"/>
    </source>
</evidence>
<dbReference type="InterPro" id="IPR013520">
    <property type="entry name" value="Ribonucl_H"/>
</dbReference>
<dbReference type="OrthoDB" id="8191639at2759"/>
<dbReference type="EMBL" id="NCKV01001517">
    <property type="protein sequence ID" value="RWS28208.1"/>
    <property type="molecule type" value="Genomic_DNA"/>
</dbReference>
<dbReference type="GO" id="GO:0003676">
    <property type="term" value="F:nucleic acid binding"/>
    <property type="evidence" value="ECO:0007669"/>
    <property type="project" value="InterPro"/>
</dbReference>